<proteinExistence type="evidence at transcript level"/>
<sequence length="1182" mass="132479">IEVWQWNCRGFRRKRGNLQLHIQNLDSKPDIISLQEASGSVKLPGFKTFTPPEIDRGGVSSVFTAVLVHRNTTVIQHTIDSSREDYVLLEILPKRKDDKSLFVLNVYSSPKDKGVGLPDLLIKTQRLAARSQLIVVGDFNAPHPEWGYIRASPKGNKLWQVAQDLRWTILNNPLDHTRIGNSVSIDTSPDLTFVNGIRDAKWVNTGQPLGSDHYILSTIFSAAKHKDTVKGTRVTDWDRFRKYRNDTVNGEIEDLGAWIDTLKQAVKSTTEEVPTEEEGFTADSRLLHMWESHASLLRRWRKQRHKGVLRRKMAKLEREIETYTLELQCKQWGQICDRMNGQFGCKKTWQLLRHLLDPAATKSAQKGQMARLVHRYQGTIGEFIHELRSRYINREAGGCLPDYSGEENLALDADFTVAEVEFAMGQLRTTSAAGPDGVTNKMLRNLDFKSVGALTNLMNKYWAAGEIPPEWKHARITFIPKAGKKLCIDNLRPISLTSCLAKLMEHVVLNRLQGYVEDNELIPATMIGFRANLSTQDVMLQLKKDVVDPGYGTGTKAILGLDLTKAFDNVTHEAILRNLSDIGPGGRTFRYIRSFLEGRTAEIVVGEMKSDPFPLGGRGTPQGSVLSPFLFNLALIKIPPRLQGISGLKHTFYADDITLWVTRGSDAQLEETLQQAVDIVEELAGEAGLSCSQPKSELLVLRDKPRGIHARHYMPPPPLEVKVGGVPVAEVQTIRILGMYLQTNRKNSESLQRLKNTVNATVRLIRRIANRKRGVKEKDLCKLVHAFVLSRIMYATPYLKLDAAEKGKVEAMIRQAYKAALGLPHNASTERLLGLGVHNTLEELREAHLVMQLGRLSKTKAGRDILERIGIGVDVPAGDTKIQMRREIHKGLYIKPLPKNMHPIHHEDRRKARAKALHAKYGKYNGAVYVDVAEYKDKDAFAIAVVDGRGRLIASGSVKTRSPETAEEAAIALAISSSNADLIFSDSKTAIRNLARGRISVTAARLLNRATERGITEAEIVWVPAHSGNPGNETAHMNARGFVSRVGEPDVPGRSTRDGLVSFHDITNHFRLERRIYPPPDKQLVKAQECVWRRLQTRCFFNPYVLSKIYPDILPECKWCHELATYDHILWSCSIAPPPADIMRDPSLEQWEAVLASSDPVVQTRAVEWATQVAVSHGLMAI</sequence>
<dbReference type="InterPro" id="IPR036397">
    <property type="entry name" value="RNaseH_sf"/>
</dbReference>
<dbReference type="InterPro" id="IPR000477">
    <property type="entry name" value="RT_dom"/>
</dbReference>
<dbReference type="GO" id="GO:0003824">
    <property type="term" value="F:catalytic activity"/>
    <property type="evidence" value="ECO:0007669"/>
    <property type="project" value="InterPro"/>
</dbReference>
<dbReference type="Gene3D" id="3.60.10.10">
    <property type="entry name" value="Endonuclease/exonuclease/phosphatase"/>
    <property type="match status" value="1"/>
</dbReference>
<reference evidence="2" key="2">
    <citation type="journal article" date="2017" name="Front. Cell. Infect. Microbiol.">
        <title>Analysis of the Salivary Gland Transcriptome of Unfed and Partially Fed Amblyomma sculptum Ticks and Descriptive Proteome of the Saliva.</title>
        <authorList>
            <person name="Esteves E."/>
            <person name="Maruyama S.R."/>
            <person name="Kawahara R."/>
            <person name="Fujita A."/>
            <person name="Martins L.A."/>
            <person name="Righi A.A."/>
            <person name="Costa F.B."/>
            <person name="Palmisano G."/>
            <person name="Labruna M.B."/>
            <person name="Sa-Nunes A."/>
            <person name="Ribeiro J.M.C."/>
            <person name="Fogaca A.C."/>
        </authorList>
    </citation>
    <scope>NUCLEOTIDE SEQUENCE</scope>
</reference>
<dbReference type="SUPFAM" id="SSF56219">
    <property type="entry name" value="DNase I-like"/>
    <property type="match status" value="1"/>
</dbReference>
<dbReference type="InterPro" id="IPR005135">
    <property type="entry name" value="Endo/exonuclease/phosphatase"/>
</dbReference>
<dbReference type="CDD" id="cd01650">
    <property type="entry name" value="RT_nLTR_like"/>
    <property type="match status" value="1"/>
</dbReference>
<dbReference type="SUPFAM" id="SSF53098">
    <property type="entry name" value="Ribonuclease H-like"/>
    <property type="match status" value="1"/>
</dbReference>
<dbReference type="Pfam" id="PF00078">
    <property type="entry name" value="RVT_1"/>
    <property type="match status" value="1"/>
</dbReference>
<dbReference type="PROSITE" id="PS50878">
    <property type="entry name" value="RT_POL"/>
    <property type="match status" value="1"/>
</dbReference>
<dbReference type="PANTHER" id="PTHR19446">
    <property type="entry name" value="REVERSE TRANSCRIPTASES"/>
    <property type="match status" value="1"/>
</dbReference>
<dbReference type="InterPro" id="IPR036691">
    <property type="entry name" value="Endo/exonu/phosph_ase_sf"/>
</dbReference>
<protein>
    <submittedName>
        <fullName evidence="2">Putative tick transposon</fullName>
    </submittedName>
</protein>
<feature type="domain" description="Reverse transcriptase" evidence="1">
    <location>
        <begin position="460"/>
        <end position="741"/>
    </location>
</feature>
<dbReference type="AlphaFoldDB" id="A0A1E1XL42"/>
<dbReference type="GO" id="GO:0042575">
    <property type="term" value="C:DNA polymerase complex"/>
    <property type="evidence" value="ECO:0007669"/>
    <property type="project" value="UniProtKB-ARBA"/>
</dbReference>
<name>A0A1E1XL42_AMBSC</name>
<evidence type="ECO:0000313" key="2">
    <source>
        <dbReference type="EMBL" id="JAT99806.1"/>
    </source>
</evidence>
<accession>A0A1E1XL42</accession>
<dbReference type="Gene3D" id="3.30.420.10">
    <property type="entry name" value="Ribonuclease H-like superfamily/Ribonuclease H"/>
    <property type="match status" value="1"/>
</dbReference>
<dbReference type="EMBL" id="GFAA01003628">
    <property type="protein sequence ID" value="JAT99806.1"/>
    <property type="molecule type" value="mRNA"/>
</dbReference>
<dbReference type="InterPro" id="IPR012337">
    <property type="entry name" value="RNaseH-like_sf"/>
</dbReference>
<organism evidence="2">
    <name type="scientific">Amblyomma sculptum</name>
    <name type="common">Tick</name>
    <dbReference type="NCBI Taxonomy" id="1581419"/>
    <lineage>
        <taxon>Eukaryota</taxon>
        <taxon>Metazoa</taxon>
        <taxon>Ecdysozoa</taxon>
        <taxon>Arthropoda</taxon>
        <taxon>Chelicerata</taxon>
        <taxon>Arachnida</taxon>
        <taxon>Acari</taxon>
        <taxon>Parasitiformes</taxon>
        <taxon>Ixodida</taxon>
        <taxon>Ixodoidea</taxon>
        <taxon>Ixodidae</taxon>
        <taxon>Amblyomminae</taxon>
        <taxon>Amblyomma</taxon>
    </lineage>
</organism>
<dbReference type="GO" id="GO:0071897">
    <property type="term" value="P:DNA biosynthetic process"/>
    <property type="evidence" value="ECO:0007669"/>
    <property type="project" value="UniProtKB-ARBA"/>
</dbReference>
<reference evidence="2" key="1">
    <citation type="submission" date="2016-09" db="EMBL/GenBank/DDBJ databases">
        <authorList>
            <person name="Capua I."/>
            <person name="De Benedictis P."/>
            <person name="Joannis T."/>
            <person name="Lombin L.H."/>
            <person name="Cattoli G."/>
        </authorList>
    </citation>
    <scope>NUCLEOTIDE SEQUENCE</scope>
</reference>
<dbReference type="InterPro" id="IPR043502">
    <property type="entry name" value="DNA/RNA_pol_sf"/>
</dbReference>
<dbReference type="GO" id="GO:0003676">
    <property type="term" value="F:nucleic acid binding"/>
    <property type="evidence" value="ECO:0007669"/>
    <property type="project" value="InterPro"/>
</dbReference>
<dbReference type="Pfam" id="PF14529">
    <property type="entry name" value="Exo_endo_phos_2"/>
    <property type="match status" value="1"/>
</dbReference>
<feature type="non-terminal residue" evidence="2">
    <location>
        <position position="1"/>
    </location>
</feature>
<dbReference type="SUPFAM" id="SSF56672">
    <property type="entry name" value="DNA/RNA polymerases"/>
    <property type="match status" value="1"/>
</dbReference>
<evidence type="ECO:0000259" key="1">
    <source>
        <dbReference type="PROSITE" id="PS50878"/>
    </source>
</evidence>